<sequence>MAEVVTSSVSTALANLAALLLKKYEELQAVRGEIELMEKDLLLIQALLRDADSKRDKNELVTLWLNEVRDIADTIATVIRTFREKIEENCAANITKNLNRILKRGLQLGIQDKLAALDDVDDSEPSDMVDDPEVVGFEDDKEKIIEQLLDRKISRRTVLSIVGTGGLGKTTLAKKVYKSAKLEGQFNCRAWLSISQKYNLNDLLREILYSVDPQMKNKNPPITDRDLPLKLKSSLSSKRYLIILDDVWDKDLWEQLEVALPDPDNASRVLITTRLDNVAKVADCNTDMYKLHYLNDDEGLALLFRKAFQQQIQPANYRPDLLEVAKKLTKKCGGLPLALVVLGGILRTKDRTYSDWSEVEETMDWTSEDGEKCMKILARSYEELPDHLKSCFLYFAAFPEDYNIMGRQLTEMWMAEEFIPKDGGGTMENKAKKCLAELVQRCLIQVTQKSWNGYCKYCRMHDLLRDLAIQKAKEKNFFTVFSKTEKDVNNLAASEPHRVALQSFTHIKDGIFSENTRSLLCFGNKYAPDDGFIKLNYSGFRLLRVLNFEGVNLTEFRQWPKHLIHLRYLGLRYCRIPPDMFKNFSFCNLETIDLDKSQEQTDEEYEEESIQTLDLCDVVIPTLRHVYGGENFYLPLKWDQHTNLQTFFTMIQIELVVQLGCCINLRTLGIAIPENLDNERALKEWQNLKGVLRMTEQLVSLCIQTIGFLPFGGTTDLPCHEKIQKLSLSGEWGRNIFVPSVEMFPTNLTKLKLRYTRLEKDPMFILERLQSLRILHLGINSYMGTELICSTGGFPNLKNLKLKFLPNLCHWDIKVGAMPILTHLEINSCWKLHTLPELQKVRTLQELLVKYPSNELDESMQGKDLYKIQHIQRIKR</sequence>
<gene>
    <name evidence="10" type="ORF">FCM35_KLT10450</name>
</gene>
<comment type="caution">
    <text evidence="10">The sequence shown here is derived from an EMBL/GenBank/DDBJ whole genome shotgun (WGS) entry which is preliminary data.</text>
</comment>
<evidence type="ECO:0000259" key="9">
    <source>
        <dbReference type="Pfam" id="PF23598"/>
    </source>
</evidence>
<protein>
    <submittedName>
        <fullName evidence="10">Disease resistance protein RPP13-like protein</fullName>
    </submittedName>
</protein>
<evidence type="ECO:0000256" key="4">
    <source>
        <dbReference type="ARBA" id="ARBA00022741"/>
    </source>
</evidence>
<evidence type="ECO:0000259" key="6">
    <source>
        <dbReference type="Pfam" id="PF00931"/>
    </source>
</evidence>
<keyword evidence="11" id="KW-1185">Reference proteome</keyword>
<accession>A0A833VIU6</accession>
<dbReference type="Pfam" id="PF00931">
    <property type="entry name" value="NB-ARC"/>
    <property type="match status" value="1"/>
</dbReference>
<dbReference type="EMBL" id="SWLB01000020">
    <property type="protein sequence ID" value="KAF3325379.1"/>
    <property type="molecule type" value="Genomic_DNA"/>
</dbReference>
<dbReference type="FunFam" id="3.40.50.300:FF:001091">
    <property type="entry name" value="Probable disease resistance protein At1g61300"/>
    <property type="match status" value="1"/>
</dbReference>
<dbReference type="PRINTS" id="PR00364">
    <property type="entry name" value="DISEASERSIST"/>
</dbReference>
<dbReference type="InterPro" id="IPR027417">
    <property type="entry name" value="P-loop_NTPase"/>
</dbReference>
<dbReference type="FunFam" id="1.10.10.10:FF:000322">
    <property type="entry name" value="Probable disease resistance protein At1g63360"/>
    <property type="match status" value="1"/>
</dbReference>
<dbReference type="InterPro" id="IPR036388">
    <property type="entry name" value="WH-like_DNA-bd_sf"/>
</dbReference>
<dbReference type="Gene3D" id="1.10.10.10">
    <property type="entry name" value="Winged helix-like DNA-binding domain superfamily/Winged helix DNA-binding domain"/>
    <property type="match status" value="1"/>
</dbReference>
<dbReference type="InterPro" id="IPR055414">
    <property type="entry name" value="LRR_R13L4/SHOC2-like"/>
</dbReference>
<dbReference type="GO" id="GO:0002758">
    <property type="term" value="P:innate immune response-activating signaling pathway"/>
    <property type="evidence" value="ECO:0007669"/>
    <property type="project" value="UniProtKB-ARBA"/>
</dbReference>
<dbReference type="GO" id="GO:0009626">
    <property type="term" value="P:plant-type hypersensitive response"/>
    <property type="evidence" value="ECO:0007669"/>
    <property type="project" value="UniProtKB-ARBA"/>
</dbReference>
<dbReference type="Gene3D" id="1.10.8.430">
    <property type="entry name" value="Helical domain of apoptotic protease-activating factors"/>
    <property type="match status" value="1"/>
</dbReference>
<dbReference type="Gene3D" id="3.40.50.300">
    <property type="entry name" value="P-loop containing nucleotide triphosphate hydrolases"/>
    <property type="match status" value="1"/>
</dbReference>
<dbReference type="InterPro" id="IPR042197">
    <property type="entry name" value="Apaf_helical"/>
</dbReference>
<organism evidence="10 11">
    <name type="scientific">Carex littledalei</name>
    <dbReference type="NCBI Taxonomy" id="544730"/>
    <lineage>
        <taxon>Eukaryota</taxon>
        <taxon>Viridiplantae</taxon>
        <taxon>Streptophyta</taxon>
        <taxon>Embryophyta</taxon>
        <taxon>Tracheophyta</taxon>
        <taxon>Spermatophyta</taxon>
        <taxon>Magnoliopsida</taxon>
        <taxon>Liliopsida</taxon>
        <taxon>Poales</taxon>
        <taxon>Cyperaceae</taxon>
        <taxon>Cyperoideae</taxon>
        <taxon>Cariceae</taxon>
        <taxon>Carex</taxon>
        <taxon>Carex subgen. Euthyceras</taxon>
    </lineage>
</organism>
<keyword evidence="3" id="KW-0677">Repeat</keyword>
<evidence type="ECO:0000259" key="8">
    <source>
        <dbReference type="Pfam" id="PF23559"/>
    </source>
</evidence>
<dbReference type="GO" id="GO:0042742">
    <property type="term" value="P:defense response to bacterium"/>
    <property type="evidence" value="ECO:0007669"/>
    <property type="project" value="UniProtKB-ARBA"/>
</dbReference>
<dbReference type="Pfam" id="PF18052">
    <property type="entry name" value="Rx_N"/>
    <property type="match status" value="1"/>
</dbReference>
<dbReference type="InterPro" id="IPR058922">
    <property type="entry name" value="WHD_DRP"/>
</dbReference>
<feature type="domain" description="NB-ARC" evidence="6">
    <location>
        <begin position="138"/>
        <end position="311"/>
    </location>
</feature>
<keyword evidence="2" id="KW-0433">Leucine-rich repeat</keyword>
<name>A0A833VIU6_9POAL</name>
<comment type="similarity">
    <text evidence="1">Belongs to the disease resistance NB-LRR family.</text>
</comment>
<dbReference type="PANTHER" id="PTHR23155">
    <property type="entry name" value="DISEASE RESISTANCE PROTEIN RP"/>
    <property type="match status" value="1"/>
</dbReference>
<dbReference type="GO" id="GO:0043531">
    <property type="term" value="F:ADP binding"/>
    <property type="evidence" value="ECO:0007669"/>
    <property type="project" value="InterPro"/>
</dbReference>
<feature type="domain" description="Disease resistance protein winged helix" evidence="8">
    <location>
        <begin position="398"/>
        <end position="468"/>
    </location>
</feature>
<dbReference type="SUPFAM" id="SSF52540">
    <property type="entry name" value="P-loop containing nucleoside triphosphate hydrolases"/>
    <property type="match status" value="1"/>
</dbReference>
<dbReference type="Gene3D" id="3.80.10.10">
    <property type="entry name" value="Ribonuclease Inhibitor"/>
    <property type="match status" value="2"/>
</dbReference>
<dbReference type="Pfam" id="PF23559">
    <property type="entry name" value="WHD_DRP"/>
    <property type="match status" value="1"/>
</dbReference>
<evidence type="ECO:0000256" key="1">
    <source>
        <dbReference type="ARBA" id="ARBA00008894"/>
    </source>
</evidence>
<evidence type="ECO:0000256" key="5">
    <source>
        <dbReference type="ARBA" id="ARBA00022821"/>
    </source>
</evidence>
<evidence type="ECO:0000313" key="11">
    <source>
        <dbReference type="Proteomes" id="UP000623129"/>
    </source>
</evidence>
<dbReference type="AlphaFoldDB" id="A0A833VIU6"/>
<evidence type="ECO:0000259" key="7">
    <source>
        <dbReference type="Pfam" id="PF18052"/>
    </source>
</evidence>
<keyword evidence="4" id="KW-0547">Nucleotide-binding</keyword>
<dbReference type="SUPFAM" id="SSF52058">
    <property type="entry name" value="L domain-like"/>
    <property type="match status" value="1"/>
</dbReference>
<dbReference type="OrthoDB" id="600370at2759"/>
<feature type="domain" description="Disease resistance N-terminal" evidence="7">
    <location>
        <begin position="9"/>
        <end position="88"/>
    </location>
</feature>
<dbReference type="PANTHER" id="PTHR23155:SF1185">
    <property type="entry name" value="DISEASE RESISTANCE RPP8-LIKE PROTEIN 3-RELATED"/>
    <property type="match status" value="1"/>
</dbReference>
<proteinExistence type="inferred from homology"/>
<dbReference type="Pfam" id="PF23598">
    <property type="entry name" value="LRR_14"/>
    <property type="match status" value="1"/>
</dbReference>
<reference evidence="10" key="1">
    <citation type="submission" date="2020-01" db="EMBL/GenBank/DDBJ databases">
        <title>Genome sequence of Kobresia littledalei, the first chromosome-level genome in the family Cyperaceae.</title>
        <authorList>
            <person name="Qu G."/>
        </authorList>
    </citation>
    <scope>NUCLEOTIDE SEQUENCE</scope>
    <source>
        <strain evidence="10">C.B.Clarke</strain>
        <tissue evidence="10">Leaf</tissue>
    </source>
</reference>
<dbReference type="InterPro" id="IPR044974">
    <property type="entry name" value="Disease_R_plants"/>
</dbReference>
<evidence type="ECO:0000256" key="3">
    <source>
        <dbReference type="ARBA" id="ARBA00022737"/>
    </source>
</evidence>
<evidence type="ECO:0000313" key="10">
    <source>
        <dbReference type="EMBL" id="KAF3325379.1"/>
    </source>
</evidence>
<dbReference type="InterPro" id="IPR032675">
    <property type="entry name" value="LRR_dom_sf"/>
</dbReference>
<dbReference type="InterPro" id="IPR041118">
    <property type="entry name" value="Rx_N"/>
</dbReference>
<dbReference type="Proteomes" id="UP000623129">
    <property type="component" value="Unassembled WGS sequence"/>
</dbReference>
<evidence type="ECO:0000256" key="2">
    <source>
        <dbReference type="ARBA" id="ARBA00022614"/>
    </source>
</evidence>
<dbReference type="InterPro" id="IPR002182">
    <property type="entry name" value="NB-ARC"/>
</dbReference>
<keyword evidence="5" id="KW-0611">Plant defense</keyword>
<feature type="domain" description="Disease resistance R13L4/SHOC-2-like LRR" evidence="9">
    <location>
        <begin position="535"/>
        <end position="833"/>
    </location>
</feature>
<dbReference type="Gene3D" id="1.20.5.4130">
    <property type="match status" value="1"/>
</dbReference>